<gene>
    <name evidence="11" type="ORF">BM477_01200</name>
</gene>
<keyword evidence="6" id="KW-0406">Ion transport</keyword>
<comment type="similarity">
    <text evidence="2">Belongs to the cation diffusion facilitator (CDF) transporter (TC 2.A.4) family. SLC30A subfamily.</text>
</comment>
<dbReference type="PANTHER" id="PTHR11562:SF17">
    <property type="entry name" value="RE54080P-RELATED"/>
    <property type="match status" value="1"/>
</dbReference>
<dbReference type="PANTHER" id="PTHR11562">
    <property type="entry name" value="CATION EFFLUX PROTEIN/ ZINC TRANSPORTER"/>
    <property type="match status" value="1"/>
</dbReference>
<dbReference type="InterPro" id="IPR050681">
    <property type="entry name" value="CDF/SLC30A"/>
</dbReference>
<name>A0A1Q5PST5_9ACTO</name>
<evidence type="ECO:0000256" key="2">
    <source>
        <dbReference type="ARBA" id="ARBA00008873"/>
    </source>
</evidence>
<sequence>MFGHSHDHSHDHSTGGENRRNLGLALLLTATLMVAEIVVGLWSGSLALLSDAAHMGTDAAGLAMAFAAITLAQRPPTAKRTYGLYRLEVLAALINAVLLIGVAGYVLYEAAQRISNPQPIEGAWMLATAIAGLCVNIAAAFILRAGAKNNINVRGAFLEVMADMIGSVGVIIAAVIYLTTGWAQADIIVGVGIGLFILPRTVRLARDAIMILLEAAPDRLNRDEIIGKIEQLAEVESVHDLHLWTISSGLEAATAHVVVAECIDHHAALDAVTEVLRDQYGIGHVTIQTEPSEHCETLPTL</sequence>
<dbReference type="InterPro" id="IPR002524">
    <property type="entry name" value="Cation_efflux"/>
</dbReference>
<dbReference type="Pfam" id="PF16916">
    <property type="entry name" value="ZT_dimer"/>
    <property type="match status" value="1"/>
</dbReference>
<dbReference type="NCBIfam" id="TIGR01297">
    <property type="entry name" value="CDF"/>
    <property type="match status" value="1"/>
</dbReference>
<evidence type="ECO:0000256" key="3">
    <source>
        <dbReference type="ARBA" id="ARBA00022448"/>
    </source>
</evidence>
<dbReference type="SUPFAM" id="SSF161111">
    <property type="entry name" value="Cation efflux protein transmembrane domain-like"/>
    <property type="match status" value="1"/>
</dbReference>
<feature type="transmembrane region" description="Helical" evidence="8">
    <location>
        <begin position="155"/>
        <end position="176"/>
    </location>
</feature>
<dbReference type="EMBL" id="MPDM01000001">
    <property type="protein sequence ID" value="OKL50603.1"/>
    <property type="molecule type" value="Genomic_DNA"/>
</dbReference>
<evidence type="ECO:0000256" key="8">
    <source>
        <dbReference type="SAM" id="Phobius"/>
    </source>
</evidence>
<dbReference type="AlphaFoldDB" id="A0A1Q5PST5"/>
<feature type="transmembrane region" description="Helical" evidence="8">
    <location>
        <begin position="54"/>
        <end position="72"/>
    </location>
</feature>
<dbReference type="InterPro" id="IPR027469">
    <property type="entry name" value="Cation_efflux_TMD_sf"/>
</dbReference>
<dbReference type="Proteomes" id="UP000186465">
    <property type="component" value="Unassembled WGS sequence"/>
</dbReference>
<evidence type="ECO:0000259" key="10">
    <source>
        <dbReference type="Pfam" id="PF16916"/>
    </source>
</evidence>
<evidence type="ECO:0000256" key="4">
    <source>
        <dbReference type="ARBA" id="ARBA00022692"/>
    </source>
</evidence>
<dbReference type="RefSeq" id="WP_075360840.1">
    <property type="nucleotide sequence ID" value="NZ_MPDM01000001.1"/>
</dbReference>
<evidence type="ECO:0000259" key="9">
    <source>
        <dbReference type="Pfam" id="PF01545"/>
    </source>
</evidence>
<dbReference type="InterPro" id="IPR027470">
    <property type="entry name" value="Cation_efflux_CTD"/>
</dbReference>
<evidence type="ECO:0000256" key="6">
    <source>
        <dbReference type="ARBA" id="ARBA00023065"/>
    </source>
</evidence>
<feature type="transmembrane region" description="Helical" evidence="8">
    <location>
        <begin position="123"/>
        <end position="143"/>
    </location>
</feature>
<evidence type="ECO:0000256" key="5">
    <source>
        <dbReference type="ARBA" id="ARBA00022989"/>
    </source>
</evidence>
<evidence type="ECO:0000256" key="1">
    <source>
        <dbReference type="ARBA" id="ARBA00004141"/>
    </source>
</evidence>
<comment type="subcellular location">
    <subcellularLocation>
        <location evidence="1">Membrane</location>
        <topology evidence="1">Multi-pass membrane protein</topology>
    </subcellularLocation>
</comment>
<feature type="transmembrane region" description="Helical" evidence="8">
    <location>
        <begin position="182"/>
        <end position="202"/>
    </location>
</feature>
<dbReference type="GO" id="GO:0005385">
    <property type="term" value="F:zinc ion transmembrane transporter activity"/>
    <property type="evidence" value="ECO:0007669"/>
    <property type="project" value="TreeGrafter"/>
</dbReference>
<evidence type="ECO:0000313" key="12">
    <source>
        <dbReference type="Proteomes" id="UP000186465"/>
    </source>
</evidence>
<feature type="domain" description="Cation efflux protein transmembrane" evidence="9">
    <location>
        <begin position="24"/>
        <end position="213"/>
    </location>
</feature>
<dbReference type="GO" id="GO:0005886">
    <property type="term" value="C:plasma membrane"/>
    <property type="evidence" value="ECO:0007669"/>
    <property type="project" value="TreeGrafter"/>
</dbReference>
<feature type="transmembrane region" description="Helical" evidence="8">
    <location>
        <begin position="84"/>
        <end position="108"/>
    </location>
</feature>
<dbReference type="STRING" id="156892.BM477_01200"/>
<keyword evidence="3" id="KW-0813">Transport</keyword>
<dbReference type="Pfam" id="PF01545">
    <property type="entry name" value="Cation_efflux"/>
    <property type="match status" value="1"/>
</dbReference>
<keyword evidence="7 8" id="KW-0472">Membrane</keyword>
<dbReference type="InterPro" id="IPR058533">
    <property type="entry name" value="Cation_efflux_TM"/>
</dbReference>
<feature type="transmembrane region" description="Helical" evidence="8">
    <location>
        <begin position="21"/>
        <end position="42"/>
    </location>
</feature>
<keyword evidence="12" id="KW-1185">Reference proteome</keyword>
<dbReference type="Gene3D" id="1.20.1510.10">
    <property type="entry name" value="Cation efflux protein transmembrane domain"/>
    <property type="match status" value="1"/>
</dbReference>
<reference evidence="12" key="1">
    <citation type="submission" date="2016-11" db="EMBL/GenBank/DDBJ databases">
        <title>Actinomyces gypaetusis sp. nov. isolated from Gypaetus barbatus in Qinghai Tibet Plateau China.</title>
        <authorList>
            <person name="Meng X."/>
        </authorList>
    </citation>
    <scope>NUCLEOTIDE SEQUENCE [LARGE SCALE GENOMIC DNA]</scope>
    <source>
        <strain evidence="12">DSM 15383</strain>
    </source>
</reference>
<feature type="domain" description="Cation efflux protein cytoplasmic" evidence="10">
    <location>
        <begin position="217"/>
        <end position="291"/>
    </location>
</feature>
<keyword evidence="5 8" id="KW-1133">Transmembrane helix</keyword>
<evidence type="ECO:0000256" key="7">
    <source>
        <dbReference type="ARBA" id="ARBA00023136"/>
    </source>
</evidence>
<comment type="caution">
    <text evidence="11">The sequence shown here is derived from an EMBL/GenBank/DDBJ whole genome shotgun (WGS) entry which is preliminary data.</text>
</comment>
<organism evidence="11 12">
    <name type="scientific">Boudabousia marimammalium</name>
    <dbReference type="NCBI Taxonomy" id="156892"/>
    <lineage>
        <taxon>Bacteria</taxon>
        <taxon>Bacillati</taxon>
        <taxon>Actinomycetota</taxon>
        <taxon>Actinomycetes</taxon>
        <taxon>Actinomycetales</taxon>
        <taxon>Actinomycetaceae</taxon>
        <taxon>Boudabousia</taxon>
    </lineage>
</organism>
<dbReference type="InterPro" id="IPR036837">
    <property type="entry name" value="Cation_efflux_CTD_sf"/>
</dbReference>
<dbReference type="SUPFAM" id="SSF160240">
    <property type="entry name" value="Cation efflux protein cytoplasmic domain-like"/>
    <property type="match status" value="1"/>
</dbReference>
<accession>A0A1Q5PST5</accession>
<proteinExistence type="inferred from homology"/>
<evidence type="ECO:0000313" key="11">
    <source>
        <dbReference type="EMBL" id="OKL50603.1"/>
    </source>
</evidence>
<protein>
    <submittedName>
        <fullName evidence="11">Cation transporter</fullName>
    </submittedName>
</protein>
<keyword evidence="4 8" id="KW-0812">Transmembrane</keyword>